<keyword evidence="5" id="KW-1185">Reference proteome</keyword>
<sequence length="119" mass="13168">MKVWIFLGFCMAMAMASQPPISGGITSVRNLKEAEKELNASLAKLATGDGPRYRLVKIYSATRQVVAGRKSEIVADLVDNNGKTKKCNVTIWSRPWLPDGIEVTFRCDGEQKLTRKHSA</sequence>
<keyword evidence="2" id="KW-0732">Signal</keyword>
<organism evidence="4 5">
    <name type="scientific">Stomoxys calcitrans</name>
    <name type="common">Stable fly</name>
    <name type="synonym">Conops calcitrans</name>
    <dbReference type="NCBI Taxonomy" id="35570"/>
    <lineage>
        <taxon>Eukaryota</taxon>
        <taxon>Metazoa</taxon>
        <taxon>Ecdysozoa</taxon>
        <taxon>Arthropoda</taxon>
        <taxon>Hexapoda</taxon>
        <taxon>Insecta</taxon>
        <taxon>Pterygota</taxon>
        <taxon>Neoptera</taxon>
        <taxon>Endopterygota</taxon>
        <taxon>Diptera</taxon>
        <taxon>Brachycera</taxon>
        <taxon>Muscomorpha</taxon>
        <taxon>Muscoidea</taxon>
        <taxon>Muscidae</taxon>
        <taxon>Stomoxys</taxon>
    </lineage>
</organism>
<dbReference type="Pfam" id="PF00031">
    <property type="entry name" value="Cystatin"/>
    <property type="match status" value="1"/>
</dbReference>
<dbReference type="InterPro" id="IPR000010">
    <property type="entry name" value="Cystatin_dom"/>
</dbReference>
<comment type="similarity">
    <text evidence="1">Belongs to the cystatin family.</text>
</comment>
<feature type="domain" description="Cystatin" evidence="3">
    <location>
        <begin position="20"/>
        <end position="108"/>
    </location>
</feature>
<dbReference type="PANTHER" id="PTHR12319:SF2">
    <property type="entry name" value="CYSTATIN-LIKE PROTEIN-RELATED"/>
    <property type="match status" value="1"/>
</dbReference>
<gene>
    <name evidence="4" type="primary">106092467</name>
</gene>
<dbReference type="AlphaFoldDB" id="A0A1I8PTI7"/>
<dbReference type="KEGG" id="scac:106092467"/>
<feature type="chain" id="PRO_5009327182" description="Cystatin domain-containing protein" evidence="2">
    <location>
        <begin position="17"/>
        <end position="119"/>
    </location>
</feature>
<dbReference type="PROSITE" id="PS00287">
    <property type="entry name" value="CYSTATIN"/>
    <property type="match status" value="1"/>
</dbReference>
<reference evidence="4" key="1">
    <citation type="submission" date="2020-05" db="UniProtKB">
        <authorList>
            <consortium name="EnsemblMetazoa"/>
        </authorList>
    </citation>
    <scope>IDENTIFICATION</scope>
    <source>
        <strain evidence="4">USDA</strain>
    </source>
</reference>
<accession>A0A1I8PTI7</accession>
<dbReference type="VEuPathDB" id="VectorBase:SCAU010963"/>
<dbReference type="PANTHER" id="PTHR12319">
    <property type="entry name" value="CYSTATIN-RELATED"/>
    <property type="match status" value="1"/>
</dbReference>
<evidence type="ECO:0000313" key="5">
    <source>
        <dbReference type="Proteomes" id="UP000095300"/>
    </source>
</evidence>
<dbReference type="GO" id="GO:0004869">
    <property type="term" value="F:cysteine-type endopeptidase inhibitor activity"/>
    <property type="evidence" value="ECO:0007669"/>
    <property type="project" value="InterPro"/>
</dbReference>
<name>A0A1I8PTI7_STOCA</name>
<evidence type="ECO:0000313" key="4">
    <source>
        <dbReference type="EnsemblMetazoa" id="SCAU010963-PA"/>
    </source>
</evidence>
<dbReference type="CDD" id="cd00042">
    <property type="entry name" value="CY"/>
    <property type="match status" value="1"/>
</dbReference>
<dbReference type="InterPro" id="IPR053128">
    <property type="entry name" value="Cystatin-like"/>
</dbReference>
<dbReference type="Proteomes" id="UP000095300">
    <property type="component" value="Unassembled WGS sequence"/>
</dbReference>
<dbReference type="Gene3D" id="3.10.450.10">
    <property type="match status" value="1"/>
</dbReference>
<dbReference type="EnsemblMetazoa" id="SCAU010963-RA">
    <property type="protein sequence ID" value="SCAU010963-PA"/>
    <property type="gene ID" value="SCAU010963"/>
</dbReference>
<dbReference type="SMART" id="SM00043">
    <property type="entry name" value="CY"/>
    <property type="match status" value="1"/>
</dbReference>
<dbReference type="SUPFAM" id="SSF54403">
    <property type="entry name" value="Cystatin/monellin"/>
    <property type="match status" value="1"/>
</dbReference>
<dbReference type="OrthoDB" id="1908104at2759"/>
<proteinExistence type="inferred from homology"/>
<evidence type="ECO:0000256" key="2">
    <source>
        <dbReference type="SAM" id="SignalP"/>
    </source>
</evidence>
<dbReference type="InterPro" id="IPR046350">
    <property type="entry name" value="Cystatin_sf"/>
</dbReference>
<evidence type="ECO:0000259" key="3">
    <source>
        <dbReference type="SMART" id="SM00043"/>
    </source>
</evidence>
<feature type="signal peptide" evidence="2">
    <location>
        <begin position="1"/>
        <end position="16"/>
    </location>
</feature>
<evidence type="ECO:0000256" key="1">
    <source>
        <dbReference type="ARBA" id="ARBA00009403"/>
    </source>
</evidence>
<dbReference type="InterPro" id="IPR018073">
    <property type="entry name" value="Prot_inh_cystat_CS"/>
</dbReference>
<protein>
    <recommendedName>
        <fullName evidence="3">Cystatin domain-containing protein</fullName>
    </recommendedName>
</protein>